<dbReference type="AlphaFoldDB" id="A7T171"/>
<evidence type="ECO:0000256" key="8">
    <source>
        <dbReference type="RuleBase" id="RU000688"/>
    </source>
</evidence>
<feature type="transmembrane region" description="Helical" evidence="9">
    <location>
        <begin position="254"/>
        <end position="273"/>
    </location>
</feature>
<dbReference type="InterPro" id="IPR000276">
    <property type="entry name" value="GPCR_Rhodpsn"/>
</dbReference>
<comment type="similarity">
    <text evidence="8">Belongs to the G-protein coupled receptor 1 family.</text>
</comment>
<evidence type="ECO:0000256" key="3">
    <source>
        <dbReference type="ARBA" id="ARBA00022989"/>
    </source>
</evidence>
<evidence type="ECO:0000256" key="4">
    <source>
        <dbReference type="ARBA" id="ARBA00023040"/>
    </source>
</evidence>
<protein>
    <recommendedName>
        <fullName evidence="10">G-protein coupled receptors family 1 profile domain-containing protein</fullName>
    </recommendedName>
</protein>
<gene>
    <name evidence="11" type="ORF">NEMVEDRAFT_v1g220776</name>
</gene>
<evidence type="ECO:0000256" key="7">
    <source>
        <dbReference type="ARBA" id="ARBA00023224"/>
    </source>
</evidence>
<keyword evidence="12" id="KW-1185">Reference proteome</keyword>
<evidence type="ECO:0000313" key="11">
    <source>
        <dbReference type="EMBL" id="EDO30300.1"/>
    </source>
</evidence>
<dbReference type="PROSITE" id="PS00237">
    <property type="entry name" value="G_PROTEIN_RECEP_F1_1"/>
    <property type="match status" value="1"/>
</dbReference>
<dbReference type="PRINTS" id="PR00237">
    <property type="entry name" value="GPCRRHODOPSN"/>
</dbReference>
<keyword evidence="4 8" id="KW-0297">G-protein coupled receptor</keyword>
<dbReference type="eggNOG" id="KOG3656">
    <property type="taxonomic scope" value="Eukaryota"/>
</dbReference>
<evidence type="ECO:0000313" key="12">
    <source>
        <dbReference type="Proteomes" id="UP000001593"/>
    </source>
</evidence>
<dbReference type="Gene3D" id="1.20.1070.10">
    <property type="entry name" value="Rhodopsin 7-helix transmembrane proteins"/>
    <property type="match status" value="1"/>
</dbReference>
<dbReference type="InParanoid" id="A7T171"/>
<evidence type="ECO:0000256" key="6">
    <source>
        <dbReference type="ARBA" id="ARBA00023170"/>
    </source>
</evidence>
<dbReference type="HOGENOM" id="CLU_009579_6_0_1"/>
<dbReference type="InterPro" id="IPR017452">
    <property type="entry name" value="GPCR_Rhodpsn_7TM"/>
</dbReference>
<feature type="transmembrane region" description="Helical" evidence="9">
    <location>
        <begin position="68"/>
        <end position="86"/>
    </location>
</feature>
<evidence type="ECO:0000256" key="5">
    <source>
        <dbReference type="ARBA" id="ARBA00023136"/>
    </source>
</evidence>
<dbReference type="PROSITE" id="PS50262">
    <property type="entry name" value="G_PROTEIN_RECEP_F1_2"/>
    <property type="match status" value="1"/>
</dbReference>
<dbReference type="EMBL" id="DS470082">
    <property type="protein sequence ID" value="EDO30300.1"/>
    <property type="molecule type" value="Genomic_DNA"/>
</dbReference>
<feature type="transmembrane region" description="Helical" evidence="9">
    <location>
        <begin position="106"/>
        <end position="134"/>
    </location>
</feature>
<proteinExistence type="inferred from homology"/>
<evidence type="ECO:0000256" key="1">
    <source>
        <dbReference type="ARBA" id="ARBA00004141"/>
    </source>
</evidence>
<keyword evidence="5 9" id="KW-0472">Membrane</keyword>
<dbReference type="OMA" id="TSSANQX"/>
<dbReference type="GO" id="GO:0007218">
    <property type="term" value="P:neuropeptide signaling pathway"/>
    <property type="evidence" value="ECO:0000318"/>
    <property type="project" value="GO_Central"/>
</dbReference>
<dbReference type="SUPFAM" id="SSF81321">
    <property type="entry name" value="Family A G protein-coupled receptor-like"/>
    <property type="match status" value="1"/>
</dbReference>
<evidence type="ECO:0000259" key="10">
    <source>
        <dbReference type="PROSITE" id="PS50262"/>
    </source>
</evidence>
<feature type="transmembrane region" description="Helical" evidence="9">
    <location>
        <begin position="29"/>
        <end position="56"/>
    </location>
</feature>
<dbReference type="GO" id="GO:0008188">
    <property type="term" value="F:neuropeptide receptor activity"/>
    <property type="evidence" value="ECO:0000318"/>
    <property type="project" value="GO_Central"/>
</dbReference>
<dbReference type="GO" id="GO:0005886">
    <property type="term" value="C:plasma membrane"/>
    <property type="evidence" value="ECO:0000318"/>
    <property type="project" value="GO_Central"/>
</dbReference>
<feature type="transmembrane region" description="Helical" evidence="9">
    <location>
        <begin position="146"/>
        <end position="167"/>
    </location>
</feature>
<keyword evidence="3 9" id="KW-1133">Transmembrane helix</keyword>
<dbReference type="CDD" id="cd00637">
    <property type="entry name" value="7tm_classA_rhodopsin-like"/>
    <property type="match status" value="1"/>
</dbReference>
<dbReference type="STRING" id="45351.A7T171"/>
<feature type="transmembrane region" description="Helical" evidence="9">
    <location>
        <begin position="293"/>
        <end position="316"/>
    </location>
</feature>
<dbReference type="Proteomes" id="UP000001593">
    <property type="component" value="Unassembled WGS sequence"/>
</dbReference>
<dbReference type="PANTHER" id="PTHR45695:SF9">
    <property type="entry name" value="LEUCOKININ RECEPTOR"/>
    <property type="match status" value="1"/>
</dbReference>
<dbReference type="KEGG" id="nve:5501032"/>
<dbReference type="PhylomeDB" id="A7T171"/>
<organism evidence="11 12">
    <name type="scientific">Nematostella vectensis</name>
    <name type="common">Starlet sea anemone</name>
    <dbReference type="NCBI Taxonomy" id="45351"/>
    <lineage>
        <taxon>Eukaryota</taxon>
        <taxon>Metazoa</taxon>
        <taxon>Cnidaria</taxon>
        <taxon>Anthozoa</taxon>
        <taxon>Hexacorallia</taxon>
        <taxon>Actiniaria</taxon>
        <taxon>Edwardsiidae</taxon>
        <taxon>Nematostella</taxon>
    </lineage>
</organism>
<evidence type="ECO:0000256" key="9">
    <source>
        <dbReference type="SAM" id="Phobius"/>
    </source>
</evidence>
<dbReference type="Pfam" id="PF00001">
    <property type="entry name" value="7tm_1"/>
    <property type="match status" value="1"/>
</dbReference>
<keyword evidence="7 8" id="KW-0807">Transducer</keyword>
<dbReference type="PANTHER" id="PTHR45695">
    <property type="entry name" value="LEUCOKININ RECEPTOR-RELATED"/>
    <property type="match status" value="1"/>
</dbReference>
<evidence type="ECO:0000256" key="2">
    <source>
        <dbReference type="ARBA" id="ARBA00022692"/>
    </source>
</evidence>
<keyword evidence="6 8" id="KW-0675">Receptor</keyword>
<feature type="domain" description="G-protein coupled receptors family 1 profile" evidence="10">
    <location>
        <begin position="47"/>
        <end position="315"/>
    </location>
</feature>
<sequence>MQDTPDSPGNTTGTTVQKVFTYNGFPIPFVIFMIFALAITLLLALVGNLLIILAIWKNVSGKMRSTRNLLILNMAISDLLSSVFNIPDQIRWLILGYQVLVDGRVGVIICLLKDFINTIAIDVSLFSLAFITIDRYFGVFFPMRKYFTRTLILTIIALSWLIPTVFYTPKFAIFNIVSDAEGQRICVMNVVSVFKDVPQYLHYMLAHFAIVQVLPVVLMMVLYPSIAWKLWSRKIPGITHERTRSRTIANNKKITMMFAIIILSSIFCYTPLYVSFYDCIYGRPIAICEWKYFNYYTSIAALLFFIPLCINCFIYAKFCESFKRAFKDIVKSFGSGPFCCEKRLFRSKSAYEMSEFGNISVRRRRLDEDLPRTEGTIGSYRLNCGFNPEGT</sequence>
<comment type="subcellular location">
    <subcellularLocation>
        <location evidence="1">Membrane</location>
        <topology evidence="1">Multi-pass membrane protein</topology>
    </subcellularLocation>
</comment>
<reference evidence="11 12" key="1">
    <citation type="journal article" date="2007" name="Science">
        <title>Sea anemone genome reveals ancestral eumetazoan gene repertoire and genomic organization.</title>
        <authorList>
            <person name="Putnam N.H."/>
            <person name="Srivastava M."/>
            <person name="Hellsten U."/>
            <person name="Dirks B."/>
            <person name="Chapman J."/>
            <person name="Salamov A."/>
            <person name="Terry A."/>
            <person name="Shapiro H."/>
            <person name="Lindquist E."/>
            <person name="Kapitonov V.V."/>
            <person name="Jurka J."/>
            <person name="Genikhovich G."/>
            <person name="Grigoriev I.V."/>
            <person name="Lucas S.M."/>
            <person name="Steele R.E."/>
            <person name="Finnerty J.R."/>
            <person name="Technau U."/>
            <person name="Martindale M.Q."/>
            <person name="Rokhsar D.S."/>
        </authorList>
    </citation>
    <scope>NUCLEOTIDE SEQUENCE [LARGE SCALE GENOMIC DNA]</scope>
    <source>
        <strain evidence="12">CH2 X CH6</strain>
    </source>
</reference>
<dbReference type="OrthoDB" id="9046662at2759"/>
<keyword evidence="2 8" id="KW-0812">Transmembrane</keyword>
<feature type="transmembrane region" description="Helical" evidence="9">
    <location>
        <begin position="200"/>
        <end position="223"/>
    </location>
</feature>
<accession>A7T171</accession>
<name>A7T171_NEMVE</name>